<sequence>MIVVLFIVLFALVFLIIRHFKKGQRSHVEPTVLSVSQHVRHIELQQMSAEFGNFFALASKNGEGGTQFVTSDPAVANEIFVAKFQHFSDRKDFSSKTGHVFIASGDHWKKLRRRVSVFSNTKVKKLTPLLNAAVDSLLRTIEANEEGKAFNFHNTSLHLVAAILARIAFCRVHQLDHTAQFCDTYTAYAEQLLLLKEKARLSRALPPANIGQNAQQQNGANFDMFTELYKHILELEMQKKHEQKQQQQQNNNSPAGDDDAYDEECQCHLFACTLANFFLENAMKSVGIDTIGHCLALVIHFMANRPLVQHRLREELTASVVGDEVKLVKAIIKETLRLCPIVSFASSRRCTSTPSSPCGVQLNSEKIMLNVGDSVEVDVFTMGRNRAVWGEDAEQFRPERWLDDGSLPADWQLHWLPFGGFGPRHCVGLPLANKVLETAISQLFRRFHFTSAADTSTEEIRLVGSDVLWPEEVLIRAESVDENEDEHVGHQQQTTDNH</sequence>
<dbReference type="AlphaFoldDB" id="A0ABD2IT70"/>
<keyword evidence="2" id="KW-0503">Monooxygenase</keyword>
<reference evidence="5 6" key="1">
    <citation type="submission" date="2024-10" db="EMBL/GenBank/DDBJ databases">
        <authorList>
            <person name="Kim D."/>
        </authorList>
    </citation>
    <scope>NUCLEOTIDE SEQUENCE [LARGE SCALE GENOMIC DNA]</scope>
    <source>
        <strain evidence="5">BH-2024</strain>
    </source>
</reference>
<evidence type="ECO:0008006" key="7">
    <source>
        <dbReference type="Google" id="ProtNLM"/>
    </source>
</evidence>
<keyword evidence="3" id="KW-0349">Heme</keyword>
<dbReference type="InterPro" id="IPR050121">
    <property type="entry name" value="Cytochrome_P450_monoxygenase"/>
</dbReference>
<keyword evidence="3" id="KW-0479">Metal-binding</keyword>
<evidence type="ECO:0000256" key="3">
    <source>
        <dbReference type="PIRSR" id="PIRSR602401-1"/>
    </source>
</evidence>
<evidence type="ECO:0000256" key="2">
    <source>
        <dbReference type="ARBA" id="ARBA00023033"/>
    </source>
</evidence>
<dbReference type="EMBL" id="JBICBT010001106">
    <property type="protein sequence ID" value="KAL3082506.1"/>
    <property type="molecule type" value="Genomic_DNA"/>
</dbReference>
<protein>
    <recommendedName>
        <fullName evidence="7">Cytochrome P450</fullName>
    </recommendedName>
</protein>
<comment type="similarity">
    <text evidence="1">Belongs to the cytochrome P450 family.</text>
</comment>
<organism evidence="5 6">
    <name type="scientific">Heterodera trifolii</name>
    <dbReference type="NCBI Taxonomy" id="157864"/>
    <lineage>
        <taxon>Eukaryota</taxon>
        <taxon>Metazoa</taxon>
        <taxon>Ecdysozoa</taxon>
        <taxon>Nematoda</taxon>
        <taxon>Chromadorea</taxon>
        <taxon>Rhabditida</taxon>
        <taxon>Tylenchina</taxon>
        <taxon>Tylenchomorpha</taxon>
        <taxon>Tylenchoidea</taxon>
        <taxon>Heteroderidae</taxon>
        <taxon>Heteroderinae</taxon>
        <taxon>Heterodera</taxon>
    </lineage>
</organism>
<evidence type="ECO:0000256" key="1">
    <source>
        <dbReference type="ARBA" id="ARBA00010617"/>
    </source>
</evidence>
<dbReference type="InterPro" id="IPR036396">
    <property type="entry name" value="Cyt_P450_sf"/>
</dbReference>
<name>A0ABD2IT70_9BILA</name>
<dbReference type="Gene3D" id="1.10.630.10">
    <property type="entry name" value="Cytochrome P450"/>
    <property type="match status" value="1"/>
</dbReference>
<feature type="binding site" description="axial binding residue" evidence="3">
    <location>
        <position position="426"/>
    </location>
    <ligand>
        <name>heme</name>
        <dbReference type="ChEBI" id="CHEBI:30413"/>
    </ligand>
    <ligandPart>
        <name>Fe</name>
        <dbReference type="ChEBI" id="CHEBI:18248"/>
    </ligandPart>
</feature>
<feature type="region of interest" description="Disordered" evidence="4">
    <location>
        <begin position="479"/>
        <end position="498"/>
    </location>
</feature>
<proteinExistence type="inferred from homology"/>
<comment type="cofactor">
    <cofactor evidence="3">
        <name>heme</name>
        <dbReference type="ChEBI" id="CHEBI:30413"/>
    </cofactor>
</comment>
<keyword evidence="3" id="KW-0408">Iron</keyword>
<dbReference type="Pfam" id="PF00067">
    <property type="entry name" value="p450"/>
    <property type="match status" value="1"/>
</dbReference>
<dbReference type="InterPro" id="IPR001128">
    <property type="entry name" value="Cyt_P450"/>
</dbReference>
<dbReference type="PANTHER" id="PTHR24305">
    <property type="entry name" value="CYTOCHROME P450"/>
    <property type="match status" value="1"/>
</dbReference>
<dbReference type="InterPro" id="IPR002401">
    <property type="entry name" value="Cyt_P450_E_grp-I"/>
</dbReference>
<dbReference type="Proteomes" id="UP001620626">
    <property type="component" value="Unassembled WGS sequence"/>
</dbReference>
<dbReference type="GO" id="GO:0004497">
    <property type="term" value="F:monooxygenase activity"/>
    <property type="evidence" value="ECO:0007669"/>
    <property type="project" value="UniProtKB-KW"/>
</dbReference>
<evidence type="ECO:0000256" key="4">
    <source>
        <dbReference type="SAM" id="MobiDB-lite"/>
    </source>
</evidence>
<evidence type="ECO:0000313" key="6">
    <source>
        <dbReference type="Proteomes" id="UP001620626"/>
    </source>
</evidence>
<evidence type="ECO:0000313" key="5">
    <source>
        <dbReference type="EMBL" id="KAL3082506.1"/>
    </source>
</evidence>
<keyword evidence="6" id="KW-1185">Reference proteome</keyword>
<gene>
    <name evidence="5" type="ORF">niasHT_030520</name>
</gene>
<accession>A0ABD2IT70</accession>
<dbReference type="SUPFAM" id="SSF48264">
    <property type="entry name" value="Cytochrome P450"/>
    <property type="match status" value="1"/>
</dbReference>
<dbReference type="PRINTS" id="PR00463">
    <property type="entry name" value="EP450I"/>
</dbReference>
<keyword evidence="2" id="KW-0560">Oxidoreductase</keyword>
<comment type="caution">
    <text evidence="5">The sequence shown here is derived from an EMBL/GenBank/DDBJ whole genome shotgun (WGS) entry which is preliminary data.</text>
</comment>
<dbReference type="PANTHER" id="PTHR24305:SF166">
    <property type="entry name" value="CYTOCHROME P450 12A4, MITOCHONDRIAL-RELATED"/>
    <property type="match status" value="1"/>
</dbReference>